<proteinExistence type="predicted"/>
<dbReference type="Proteomes" id="UP000244005">
    <property type="component" value="Unassembled WGS sequence"/>
</dbReference>
<evidence type="ECO:0000313" key="2">
    <source>
        <dbReference type="Proteomes" id="UP000244005"/>
    </source>
</evidence>
<reference evidence="2" key="1">
    <citation type="journal article" date="2017" name="Cell">
        <title>Insights into land plant evolution garnered from the Marchantia polymorpha genome.</title>
        <authorList>
            <person name="Bowman J.L."/>
            <person name="Kohchi T."/>
            <person name="Yamato K.T."/>
            <person name="Jenkins J."/>
            <person name="Shu S."/>
            <person name="Ishizaki K."/>
            <person name="Yamaoka S."/>
            <person name="Nishihama R."/>
            <person name="Nakamura Y."/>
            <person name="Berger F."/>
            <person name="Adam C."/>
            <person name="Aki S.S."/>
            <person name="Althoff F."/>
            <person name="Araki T."/>
            <person name="Arteaga-Vazquez M.A."/>
            <person name="Balasubrmanian S."/>
            <person name="Barry K."/>
            <person name="Bauer D."/>
            <person name="Boehm C.R."/>
            <person name="Briginshaw L."/>
            <person name="Caballero-Perez J."/>
            <person name="Catarino B."/>
            <person name="Chen F."/>
            <person name="Chiyoda S."/>
            <person name="Chovatia M."/>
            <person name="Davies K.M."/>
            <person name="Delmans M."/>
            <person name="Demura T."/>
            <person name="Dierschke T."/>
            <person name="Dolan L."/>
            <person name="Dorantes-Acosta A.E."/>
            <person name="Eklund D.M."/>
            <person name="Florent S.N."/>
            <person name="Flores-Sandoval E."/>
            <person name="Fujiyama A."/>
            <person name="Fukuzawa H."/>
            <person name="Galik B."/>
            <person name="Grimanelli D."/>
            <person name="Grimwood J."/>
            <person name="Grossniklaus U."/>
            <person name="Hamada T."/>
            <person name="Haseloff J."/>
            <person name="Hetherington A.J."/>
            <person name="Higo A."/>
            <person name="Hirakawa Y."/>
            <person name="Hundley H.N."/>
            <person name="Ikeda Y."/>
            <person name="Inoue K."/>
            <person name="Inoue S.I."/>
            <person name="Ishida S."/>
            <person name="Jia Q."/>
            <person name="Kakita M."/>
            <person name="Kanazawa T."/>
            <person name="Kawai Y."/>
            <person name="Kawashima T."/>
            <person name="Kennedy M."/>
            <person name="Kinose K."/>
            <person name="Kinoshita T."/>
            <person name="Kohara Y."/>
            <person name="Koide E."/>
            <person name="Komatsu K."/>
            <person name="Kopischke S."/>
            <person name="Kubo M."/>
            <person name="Kyozuka J."/>
            <person name="Lagercrantz U."/>
            <person name="Lin S.S."/>
            <person name="Lindquist E."/>
            <person name="Lipzen A.M."/>
            <person name="Lu C.W."/>
            <person name="De Luna E."/>
            <person name="Martienssen R.A."/>
            <person name="Minamino N."/>
            <person name="Mizutani M."/>
            <person name="Mizutani M."/>
            <person name="Mochizuki N."/>
            <person name="Monte I."/>
            <person name="Mosher R."/>
            <person name="Nagasaki H."/>
            <person name="Nakagami H."/>
            <person name="Naramoto S."/>
            <person name="Nishitani K."/>
            <person name="Ohtani M."/>
            <person name="Okamoto T."/>
            <person name="Okumura M."/>
            <person name="Phillips J."/>
            <person name="Pollak B."/>
            <person name="Reinders A."/>
            <person name="Rovekamp M."/>
            <person name="Sano R."/>
            <person name="Sawa S."/>
            <person name="Schmid M.W."/>
            <person name="Shirakawa M."/>
            <person name="Solano R."/>
            <person name="Spunde A."/>
            <person name="Suetsugu N."/>
            <person name="Sugano S."/>
            <person name="Sugiyama A."/>
            <person name="Sun R."/>
            <person name="Suzuki Y."/>
            <person name="Takenaka M."/>
            <person name="Takezawa D."/>
            <person name="Tomogane H."/>
            <person name="Tsuzuki M."/>
            <person name="Ueda T."/>
            <person name="Umeda M."/>
            <person name="Ward J.M."/>
            <person name="Watanabe Y."/>
            <person name="Yazaki K."/>
            <person name="Yokoyama R."/>
            <person name="Yoshitake Y."/>
            <person name="Yotsui I."/>
            <person name="Zachgo S."/>
            <person name="Schmutz J."/>
        </authorList>
    </citation>
    <scope>NUCLEOTIDE SEQUENCE [LARGE SCALE GENOMIC DNA]</scope>
    <source>
        <strain evidence="2">Tak-1</strain>
    </source>
</reference>
<dbReference type="EMBL" id="KZ772749">
    <property type="protein sequence ID" value="PTQ34675.1"/>
    <property type="molecule type" value="Genomic_DNA"/>
</dbReference>
<accession>A0A2R6WLF5</accession>
<protein>
    <submittedName>
        <fullName evidence="1">Uncharacterized protein</fullName>
    </submittedName>
</protein>
<dbReference type="Gramene" id="Mp8g00670.1">
    <property type="protein sequence ID" value="Mp8g00670.1.cds1"/>
    <property type="gene ID" value="Mp8g00670"/>
</dbReference>
<dbReference type="AlphaFoldDB" id="A0A2R6WLF5"/>
<gene>
    <name evidence="1" type="ORF">MARPO_0077s0008</name>
</gene>
<sequence length="126" mass="13849">MTRRTSLHPRERRGWLVPVTLCPSARSLALTQRSSKKRFSSKMSYHSMLHKVKISGASQGQRLVSGRALKTKSSAGMVRWVHIKQTVREGYIILVNVSTFVGDCFSAVGPRPTAEDPSSAHSVGGQ</sequence>
<name>A0A2R6WLF5_MARPO</name>
<keyword evidence="2" id="KW-1185">Reference proteome</keyword>
<evidence type="ECO:0000313" key="1">
    <source>
        <dbReference type="EMBL" id="PTQ34675.1"/>
    </source>
</evidence>
<organism evidence="1 2">
    <name type="scientific">Marchantia polymorpha</name>
    <name type="common">Common liverwort</name>
    <name type="synonym">Marchantia aquatica</name>
    <dbReference type="NCBI Taxonomy" id="3197"/>
    <lineage>
        <taxon>Eukaryota</taxon>
        <taxon>Viridiplantae</taxon>
        <taxon>Streptophyta</taxon>
        <taxon>Embryophyta</taxon>
        <taxon>Marchantiophyta</taxon>
        <taxon>Marchantiopsida</taxon>
        <taxon>Marchantiidae</taxon>
        <taxon>Marchantiales</taxon>
        <taxon>Marchantiaceae</taxon>
        <taxon>Marchantia</taxon>
    </lineage>
</organism>